<organism evidence="7">
    <name type="scientific">bioreactor metagenome</name>
    <dbReference type="NCBI Taxonomy" id="1076179"/>
    <lineage>
        <taxon>unclassified sequences</taxon>
        <taxon>metagenomes</taxon>
        <taxon>ecological metagenomes</taxon>
    </lineage>
</organism>
<dbReference type="PRINTS" id="PR00830">
    <property type="entry name" value="ENDOLAPTASE"/>
</dbReference>
<dbReference type="InterPro" id="IPR054594">
    <property type="entry name" value="Lon_lid"/>
</dbReference>
<dbReference type="InterPro" id="IPR027065">
    <property type="entry name" value="Lon_Prtase"/>
</dbReference>
<proteinExistence type="predicted"/>
<dbReference type="GO" id="GO:0004252">
    <property type="term" value="F:serine-type endopeptidase activity"/>
    <property type="evidence" value="ECO:0007669"/>
    <property type="project" value="UniProtKB-EC"/>
</dbReference>
<evidence type="ECO:0000256" key="2">
    <source>
        <dbReference type="ARBA" id="ARBA00022741"/>
    </source>
</evidence>
<dbReference type="InterPro" id="IPR020568">
    <property type="entry name" value="Ribosomal_Su5_D2-typ_SF"/>
</dbReference>
<name>A0A645B3A1_9ZZZZ</name>
<gene>
    <name evidence="7" type="primary">lon1_16</name>
    <name evidence="7" type="ORF">SDC9_106745</name>
</gene>
<dbReference type="Pfam" id="PF22667">
    <property type="entry name" value="Lon_lid"/>
    <property type="match status" value="1"/>
</dbReference>
<feature type="domain" description="Lon proteolytic" evidence="6">
    <location>
        <begin position="214"/>
        <end position="394"/>
    </location>
</feature>
<keyword evidence="3 7" id="KW-0378">Hydrolase</keyword>
<evidence type="ECO:0000259" key="6">
    <source>
        <dbReference type="PROSITE" id="PS51786"/>
    </source>
</evidence>
<dbReference type="InterPro" id="IPR008268">
    <property type="entry name" value="Peptidase_S16_AS"/>
</dbReference>
<dbReference type="GO" id="GO:0016887">
    <property type="term" value="F:ATP hydrolysis activity"/>
    <property type="evidence" value="ECO:0007669"/>
    <property type="project" value="InterPro"/>
</dbReference>
<dbReference type="PANTHER" id="PTHR10046">
    <property type="entry name" value="ATP DEPENDENT LON PROTEASE FAMILY MEMBER"/>
    <property type="match status" value="1"/>
</dbReference>
<dbReference type="Gene3D" id="1.10.8.60">
    <property type="match status" value="1"/>
</dbReference>
<dbReference type="InterPro" id="IPR027417">
    <property type="entry name" value="P-loop_NTPase"/>
</dbReference>
<dbReference type="Pfam" id="PF00004">
    <property type="entry name" value="AAA"/>
    <property type="match status" value="1"/>
</dbReference>
<dbReference type="Pfam" id="PF05362">
    <property type="entry name" value="Lon_C"/>
    <property type="match status" value="1"/>
</dbReference>
<dbReference type="EMBL" id="VSSQ01017511">
    <property type="protein sequence ID" value="MPM59899.1"/>
    <property type="molecule type" value="Genomic_DNA"/>
</dbReference>
<dbReference type="GO" id="GO:0005524">
    <property type="term" value="F:ATP binding"/>
    <property type="evidence" value="ECO:0007669"/>
    <property type="project" value="UniProtKB-KW"/>
</dbReference>
<keyword evidence="5" id="KW-0067">ATP-binding</keyword>
<dbReference type="InterPro" id="IPR014721">
    <property type="entry name" value="Ribsml_uS5_D2-typ_fold_subgr"/>
</dbReference>
<comment type="caution">
    <text evidence="7">The sequence shown here is derived from an EMBL/GenBank/DDBJ whole genome shotgun (WGS) entry which is preliminary data.</text>
</comment>
<dbReference type="SUPFAM" id="SSF52540">
    <property type="entry name" value="P-loop containing nucleoside triphosphate hydrolases"/>
    <property type="match status" value="2"/>
</dbReference>
<dbReference type="GO" id="GO:0006508">
    <property type="term" value="P:proteolysis"/>
    <property type="evidence" value="ECO:0007669"/>
    <property type="project" value="UniProtKB-KW"/>
</dbReference>
<sequence>MPGKIIQSMKRAGTVNPVILLDEIDKMTMDFRGDPSAALLEVLDPEQNVAFNDHFIEIDYDLSNVMFITTANVKYEIPQPLLDRMEIIELTSYLENDKLNIAKKHIIPKVFEEFGMKELNIKFSDEAILKIIREYTREAGVRGLEREISSILRKLAKQIVSNIGQQYEIEPNQSILSNPELKKIIKKNKIVVNNATVEKLLKVPRFKNTKEKLDDKIGVVTGLAWTSVGGEILLVEVTIMPAGNEKLTLTGKLGDVMKESATAALSFVRSNYEKLEINSDFYTKKEIHIQVPEGAIPKDGPSAGITIAIALISAATNKKVKGDVAMTGEINLRGEVLPIGGLKEKLLAAKKIGIKKVLIPKENKKDIEEVSTEITDGLQIIPVTNIFEAVKHCF</sequence>
<dbReference type="InterPro" id="IPR003959">
    <property type="entry name" value="ATPase_AAA_core"/>
</dbReference>
<evidence type="ECO:0000313" key="7">
    <source>
        <dbReference type="EMBL" id="MPM59899.1"/>
    </source>
</evidence>
<dbReference type="Gene3D" id="3.30.230.10">
    <property type="match status" value="1"/>
</dbReference>
<evidence type="ECO:0000256" key="1">
    <source>
        <dbReference type="ARBA" id="ARBA00022670"/>
    </source>
</evidence>
<dbReference type="PROSITE" id="PS01046">
    <property type="entry name" value="LON_SER"/>
    <property type="match status" value="1"/>
</dbReference>
<keyword evidence="4" id="KW-0720">Serine protease</keyword>
<keyword evidence="1 7" id="KW-0645">Protease</keyword>
<dbReference type="AlphaFoldDB" id="A0A645B3A1"/>
<dbReference type="Gene3D" id="3.40.50.300">
    <property type="entry name" value="P-loop containing nucleotide triphosphate hydrolases"/>
    <property type="match status" value="1"/>
</dbReference>
<dbReference type="InterPro" id="IPR008269">
    <property type="entry name" value="Lon_proteolytic"/>
</dbReference>
<keyword evidence="2" id="KW-0547">Nucleotide-binding</keyword>
<dbReference type="EC" id="3.4.21.53" evidence="7"/>
<evidence type="ECO:0000256" key="3">
    <source>
        <dbReference type="ARBA" id="ARBA00022801"/>
    </source>
</evidence>
<evidence type="ECO:0000256" key="5">
    <source>
        <dbReference type="ARBA" id="ARBA00022840"/>
    </source>
</evidence>
<dbReference type="PROSITE" id="PS51786">
    <property type="entry name" value="LON_PROTEOLYTIC"/>
    <property type="match status" value="1"/>
</dbReference>
<dbReference type="GO" id="GO:0030163">
    <property type="term" value="P:protein catabolic process"/>
    <property type="evidence" value="ECO:0007669"/>
    <property type="project" value="InterPro"/>
</dbReference>
<accession>A0A645B3A1</accession>
<dbReference type="SUPFAM" id="SSF54211">
    <property type="entry name" value="Ribosomal protein S5 domain 2-like"/>
    <property type="match status" value="1"/>
</dbReference>
<evidence type="ECO:0000256" key="4">
    <source>
        <dbReference type="ARBA" id="ARBA00022825"/>
    </source>
</evidence>
<protein>
    <submittedName>
        <fullName evidence="7">Lon protease 1</fullName>
        <ecNumber evidence="7">3.4.21.53</ecNumber>
    </submittedName>
</protein>
<reference evidence="7" key="1">
    <citation type="submission" date="2019-08" db="EMBL/GenBank/DDBJ databases">
        <authorList>
            <person name="Kucharzyk K."/>
            <person name="Murdoch R.W."/>
            <person name="Higgins S."/>
            <person name="Loffler F."/>
        </authorList>
    </citation>
    <scope>NUCLEOTIDE SEQUENCE</scope>
</reference>
<dbReference type="GO" id="GO:0004176">
    <property type="term" value="F:ATP-dependent peptidase activity"/>
    <property type="evidence" value="ECO:0007669"/>
    <property type="project" value="InterPro"/>
</dbReference>